<sequence length="95" mass="10993">MPLSSLQMYEFHHRITTLIHIDPGFVQVWIWPARIFSSEIQTAIVRYTNGRSVNSFIYKQVRSVNSLGIHISQSKSGFGRIGYPSRRSKRKLPDT</sequence>
<dbReference type="Gramene" id="OMO62935">
    <property type="protein sequence ID" value="OMO62935"/>
    <property type="gene ID" value="CCACVL1_22570"/>
</dbReference>
<evidence type="ECO:0000313" key="1">
    <source>
        <dbReference type="EMBL" id="OMO62935.1"/>
    </source>
</evidence>
<gene>
    <name evidence="1" type="ORF">CCACVL1_22570</name>
</gene>
<accession>A0A1R3GXU8</accession>
<name>A0A1R3GXU8_COCAP</name>
<organism evidence="1 2">
    <name type="scientific">Corchorus capsularis</name>
    <name type="common">Jute</name>
    <dbReference type="NCBI Taxonomy" id="210143"/>
    <lineage>
        <taxon>Eukaryota</taxon>
        <taxon>Viridiplantae</taxon>
        <taxon>Streptophyta</taxon>
        <taxon>Embryophyta</taxon>
        <taxon>Tracheophyta</taxon>
        <taxon>Spermatophyta</taxon>
        <taxon>Magnoliopsida</taxon>
        <taxon>eudicotyledons</taxon>
        <taxon>Gunneridae</taxon>
        <taxon>Pentapetalae</taxon>
        <taxon>rosids</taxon>
        <taxon>malvids</taxon>
        <taxon>Malvales</taxon>
        <taxon>Malvaceae</taxon>
        <taxon>Grewioideae</taxon>
        <taxon>Apeibeae</taxon>
        <taxon>Corchorus</taxon>
    </lineage>
</organism>
<comment type="caution">
    <text evidence="1">The sequence shown here is derived from an EMBL/GenBank/DDBJ whole genome shotgun (WGS) entry which is preliminary data.</text>
</comment>
<dbReference type="Proteomes" id="UP000188268">
    <property type="component" value="Unassembled WGS sequence"/>
</dbReference>
<evidence type="ECO:0000313" key="2">
    <source>
        <dbReference type="Proteomes" id="UP000188268"/>
    </source>
</evidence>
<dbReference type="EMBL" id="AWWV01013080">
    <property type="protein sequence ID" value="OMO62935.1"/>
    <property type="molecule type" value="Genomic_DNA"/>
</dbReference>
<protein>
    <submittedName>
        <fullName evidence="1">Uncharacterized protein</fullName>
    </submittedName>
</protein>
<keyword evidence="2" id="KW-1185">Reference proteome</keyword>
<reference evidence="1 2" key="1">
    <citation type="submission" date="2013-09" db="EMBL/GenBank/DDBJ databases">
        <title>Corchorus capsularis genome sequencing.</title>
        <authorList>
            <person name="Alam M."/>
            <person name="Haque M.S."/>
            <person name="Islam M.S."/>
            <person name="Emdad E.M."/>
            <person name="Islam M.M."/>
            <person name="Ahmed B."/>
            <person name="Halim A."/>
            <person name="Hossen Q.M.M."/>
            <person name="Hossain M.Z."/>
            <person name="Ahmed R."/>
            <person name="Khan M.M."/>
            <person name="Islam R."/>
            <person name="Rashid M.M."/>
            <person name="Khan S.A."/>
            <person name="Rahman M.S."/>
            <person name="Alam M."/>
        </authorList>
    </citation>
    <scope>NUCLEOTIDE SEQUENCE [LARGE SCALE GENOMIC DNA]</scope>
    <source>
        <strain evidence="2">cv. CVL-1</strain>
        <tissue evidence="1">Whole seedling</tissue>
    </source>
</reference>
<dbReference type="AlphaFoldDB" id="A0A1R3GXU8"/>
<proteinExistence type="predicted"/>